<evidence type="ECO:0000256" key="3">
    <source>
        <dbReference type="ARBA" id="ARBA00022679"/>
    </source>
</evidence>
<evidence type="ECO:0000256" key="1">
    <source>
        <dbReference type="ARBA" id="ARBA00004651"/>
    </source>
</evidence>
<evidence type="ECO:0000256" key="5">
    <source>
        <dbReference type="ARBA" id="ARBA00022989"/>
    </source>
</evidence>
<keyword evidence="4 8" id="KW-0812">Transmembrane</keyword>
<evidence type="ECO:0000256" key="6">
    <source>
        <dbReference type="ARBA" id="ARBA00023136"/>
    </source>
</evidence>
<organism evidence="9 10">
    <name type="scientific">Chelatococcus sambhunathii</name>
    <dbReference type="NCBI Taxonomy" id="363953"/>
    <lineage>
        <taxon>Bacteria</taxon>
        <taxon>Pseudomonadati</taxon>
        <taxon>Pseudomonadota</taxon>
        <taxon>Alphaproteobacteria</taxon>
        <taxon>Hyphomicrobiales</taxon>
        <taxon>Chelatococcaceae</taxon>
        <taxon>Chelatococcus</taxon>
    </lineage>
</organism>
<keyword evidence="6 8" id="KW-0472">Membrane</keyword>
<feature type="transmembrane region" description="Helical" evidence="8">
    <location>
        <begin position="373"/>
        <end position="392"/>
    </location>
</feature>
<feature type="transmembrane region" description="Helical" evidence="8">
    <location>
        <begin position="185"/>
        <end position="210"/>
    </location>
</feature>
<gene>
    <name evidence="9" type="ORF">IHQ68_03020</name>
</gene>
<evidence type="ECO:0000313" key="9">
    <source>
        <dbReference type="EMBL" id="MDR4305594.1"/>
    </source>
</evidence>
<evidence type="ECO:0000256" key="7">
    <source>
        <dbReference type="ARBA" id="ARBA00024033"/>
    </source>
</evidence>
<evidence type="ECO:0000256" key="2">
    <source>
        <dbReference type="ARBA" id="ARBA00022475"/>
    </source>
</evidence>
<comment type="subcellular location">
    <subcellularLocation>
        <location evidence="1">Cell membrane</location>
        <topology evidence="1">Multi-pass membrane protein</topology>
    </subcellularLocation>
</comment>
<feature type="transmembrane region" description="Helical" evidence="8">
    <location>
        <begin position="307"/>
        <end position="326"/>
    </location>
</feature>
<evidence type="ECO:0000256" key="8">
    <source>
        <dbReference type="SAM" id="Phobius"/>
    </source>
</evidence>
<keyword evidence="10" id="KW-1185">Reference proteome</keyword>
<dbReference type="EMBL" id="JADBEO010000004">
    <property type="protein sequence ID" value="MDR4305594.1"/>
    <property type="molecule type" value="Genomic_DNA"/>
</dbReference>
<dbReference type="InterPro" id="IPR018584">
    <property type="entry name" value="GT87"/>
</dbReference>
<feature type="transmembrane region" description="Helical" evidence="8">
    <location>
        <begin position="274"/>
        <end position="295"/>
    </location>
</feature>
<feature type="transmembrane region" description="Helical" evidence="8">
    <location>
        <begin position="217"/>
        <end position="235"/>
    </location>
</feature>
<keyword evidence="5 8" id="KW-1133">Transmembrane helix</keyword>
<accession>A0ABU1DBV3</accession>
<reference evidence="9" key="1">
    <citation type="submission" date="2020-10" db="EMBL/GenBank/DDBJ databases">
        <authorList>
            <person name="Abbas A."/>
            <person name="Razzaq R."/>
            <person name="Waqas M."/>
            <person name="Abbas N."/>
            <person name="Nielsen T.K."/>
            <person name="Hansen L.H."/>
            <person name="Hussain S."/>
            <person name="Shahid M."/>
        </authorList>
    </citation>
    <scope>NUCLEOTIDE SEQUENCE</scope>
    <source>
        <strain evidence="9">S14</strain>
    </source>
</reference>
<feature type="transmembrane region" description="Helical" evidence="8">
    <location>
        <begin position="20"/>
        <end position="40"/>
    </location>
</feature>
<dbReference type="Pfam" id="PF09594">
    <property type="entry name" value="GT87"/>
    <property type="match status" value="1"/>
</dbReference>
<evidence type="ECO:0000256" key="4">
    <source>
        <dbReference type="ARBA" id="ARBA00022692"/>
    </source>
</evidence>
<proteinExistence type="inferred from homology"/>
<dbReference type="RefSeq" id="WP_309388713.1">
    <property type="nucleotide sequence ID" value="NZ_JADBEO010000004.1"/>
</dbReference>
<keyword evidence="3" id="KW-0808">Transferase</keyword>
<dbReference type="Proteomes" id="UP001181622">
    <property type="component" value="Unassembled WGS sequence"/>
</dbReference>
<keyword evidence="2" id="KW-1003">Cell membrane</keyword>
<feature type="transmembrane region" description="Helical" evidence="8">
    <location>
        <begin position="146"/>
        <end position="179"/>
    </location>
</feature>
<comment type="similarity">
    <text evidence="7">Belongs to the glycosyltransferase 87 family.</text>
</comment>
<sequence length="410" mass="43258">MTPSSGGTAERVATAIAARITPVSLALIAAYVIALALMIATSHGGLDAAGRPLGTDFSNVWSAGRLVLEGAPQAAYDVARHHGEQQREFGAAVPFYGWHYPPMFLGLAALLATLPYVSALFVWQAATLPLYLWSLVRIVGAHRREVLLVGLAFPAVFVNLTHGHNGFLTAALFGCGLYILDRRPLLAGVLLGLLAYKPQFGLLLPLVLIATGRWRTAGSAALTVAAIAAASWVAFGAETWEAFRASAAFTRSVVLEQGDTGWHKIMSAFSAARALGAGVGTAYAIHAAVAVAALVITLRVWRGEAAFGAKAATLLAGSLLMTPYLLDYDLMLFAPAVAFLAHDALRDGWRPHEPVLLAVIFLAPLVARPLAEITLIPIGLFATLALFACAVARARPDTAPDRTLAYAAHR</sequence>
<feature type="transmembrane region" description="Helical" evidence="8">
    <location>
        <begin position="104"/>
        <end position="134"/>
    </location>
</feature>
<name>A0ABU1DBV3_9HYPH</name>
<evidence type="ECO:0000313" key="10">
    <source>
        <dbReference type="Proteomes" id="UP001181622"/>
    </source>
</evidence>
<protein>
    <submittedName>
        <fullName evidence="9">DUF2029 domain-containing protein</fullName>
    </submittedName>
</protein>
<comment type="caution">
    <text evidence="9">The sequence shown here is derived from an EMBL/GenBank/DDBJ whole genome shotgun (WGS) entry which is preliminary data.</text>
</comment>